<sequence length="86" mass="9703">MAKAQQLAESIKIIDGINIECNAEQEPLNEWTLCSGNRDGWCKHGNNCIYRHITCTYGDECTIDQCPYSHSTQRAIVPNPRYRSAG</sequence>
<comment type="caution">
    <text evidence="1">The sequence shown here is derived from an EMBL/GenBank/DDBJ whole genome shotgun (WGS) entry which is preliminary data.</text>
</comment>
<protein>
    <recommendedName>
        <fullName evidence="3">C3H1-type domain-containing protein</fullName>
    </recommendedName>
</protein>
<dbReference type="EMBL" id="CAJOBJ010351091">
    <property type="protein sequence ID" value="CAF5208345.1"/>
    <property type="molecule type" value="Genomic_DNA"/>
</dbReference>
<evidence type="ECO:0000313" key="1">
    <source>
        <dbReference type="EMBL" id="CAF5208345.1"/>
    </source>
</evidence>
<gene>
    <name evidence="1" type="ORF">GIL414_LOCUS78922</name>
</gene>
<evidence type="ECO:0000313" key="2">
    <source>
        <dbReference type="Proteomes" id="UP000681720"/>
    </source>
</evidence>
<proteinExistence type="predicted"/>
<evidence type="ECO:0008006" key="3">
    <source>
        <dbReference type="Google" id="ProtNLM"/>
    </source>
</evidence>
<accession>A0A8S3IWS4</accession>
<dbReference type="Proteomes" id="UP000681720">
    <property type="component" value="Unassembled WGS sequence"/>
</dbReference>
<reference evidence="1" key="1">
    <citation type="submission" date="2021-02" db="EMBL/GenBank/DDBJ databases">
        <authorList>
            <person name="Nowell W R."/>
        </authorList>
    </citation>
    <scope>NUCLEOTIDE SEQUENCE</scope>
</reference>
<name>A0A8S3IWS4_9BILA</name>
<organism evidence="1 2">
    <name type="scientific">Rotaria magnacalcarata</name>
    <dbReference type="NCBI Taxonomy" id="392030"/>
    <lineage>
        <taxon>Eukaryota</taxon>
        <taxon>Metazoa</taxon>
        <taxon>Spiralia</taxon>
        <taxon>Gnathifera</taxon>
        <taxon>Rotifera</taxon>
        <taxon>Eurotatoria</taxon>
        <taxon>Bdelloidea</taxon>
        <taxon>Philodinida</taxon>
        <taxon>Philodinidae</taxon>
        <taxon>Rotaria</taxon>
    </lineage>
</organism>
<dbReference type="AlphaFoldDB" id="A0A8S3IWS4"/>
<feature type="non-terminal residue" evidence="1">
    <location>
        <position position="86"/>
    </location>
</feature>